<evidence type="ECO:0000256" key="8">
    <source>
        <dbReference type="RuleBase" id="RU003918"/>
    </source>
</evidence>
<dbReference type="InterPro" id="IPR050643">
    <property type="entry name" value="Periplasmic_pilus_chap"/>
</dbReference>
<evidence type="ECO:0000256" key="1">
    <source>
        <dbReference type="ARBA" id="ARBA00004418"/>
    </source>
</evidence>
<feature type="domain" description="Pili assembly chaperone C-terminal" evidence="11">
    <location>
        <begin position="176"/>
        <end position="239"/>
    </location>
</feature>
<evidence type="ECO:0000256" key="9">
    <source>
        <dbReference type="SAM" id="SignalP"/>
    </source>
</evidence>
<dbReference type="InterPro" id="IPR001829">
    <property type="entry name" value="Pili_assmbl_chaperone_bac"/>
</dbReference>
<keyword evidence="13" id="KW-1185">Reference proteome</keyword>
<dbReference type="PROSITE" id="PS00635">
    <property type="entry name" value="PILI_CHAPERONE"/>
    <property type="match status" value="1"/>
</dbReference>
<sequence length="248" mass="26284">MKNLYCTLGAALVALVVGVGSAHASVVVGGTRVVLPAQSGEVTVRLTNDSDHPALVEAWIDTGDLNSTPDNASSPFLITPPLFRMDSHKDQSLRIIYTQGAQPLPGDRESLFWLNVLEVPPKPTGQQNAGQNYLQFAIRSRLKLFYRPSNLQGDVMKAPDRLAFKIAGGSEAALEVHNPTPYYVTISKLSLGTDGKTIDGADGMVAPFGELRLSLKGLAQAPAAGTSIAFTTIDDYGAANAHKATVTP</sequence>
<dbReference type="EMBL" id="JADIKK010000008">
    <property type="protein sequence ID" value="MFK2877750.1"/>
    <property type="molecule type" value="Genomic_DNA"/>
</dbReference>
<name>A0ABW8J653_9GAMM</name>
<dbReference type="SUPFAM" id="SSF49354">
    <property type="entry name" value="PapD-like"/>
    <property type="match status" value="1"/>
</dbReference>
<keyword evidence="5" id="KW-0574">Periplasm</keyword>
<feature type="signal peptide" evidence="9">
    <location>
        <begin position="1"/>
        <end position="24"/>
    </location>
</feature>
<evidence type="ECO:0000259" key="11">
    <source>
        <dbReference type="Pfam" id="PF02753"/>
    </source>
</evidence>
<evidence type="ECO:0000256" key="7">
    <source>
        <dbReference type="ARBA" id="ARBA00023319"/>
    </source>
</evidence>
<evidence type="ECO:0000259" key="10">
    <source>
        <dbReference type="Pfam" id="PF00345"/>
    </source>
</evidence>
<comment type="similarity">
    <text evidence="2 8">Belongs to the periplasmic pilus chaperone family.</text>
</comment>
<comment type="subcellular location">
    <subcellularLocation>
        <location evidence="1 8">Periplasm</location>
    </subcellularLocation>
</comment>
<dbReference type="PANTHER" id="PTHR30251">
    <property type="entry name" value="PILUS ASSEMBLY CHAPERONE"/>
    <property type="match status" value="1"/>
</dbReference>
<dbReference type="PRINTS" id="PR00969">
    <property type="entry name" value="CHAPERONPILI"/>
</dbReference>
<organism evidence="12 13">
    <name type="scientific">Rhodanobacter hydrolyticus</name>
    <dbReference type="NCBI Taxonomy" id="2250595"/>
    <lineage>
        <taxon>Bacteria</taxon>
        <taxon>Pseudomonadati</taxon>
        <taxon>Pseudomonadota</taxon>
        <taxon>Gammaproteobacteria</taxon>
        <taxon>Lysobacterales</taxon>
        <taxon>Rhodanobacteraceae</taxon>
        <taxon>Rhodanobacter</taxon>
    </lineage>
</organism>
<keyword evidence="3" id="KW-1029">Fimbrium biogenesis</keyword>
<proteinExistence type="inferred from homology"/>
<evidence type="ECO:0000256" key="5">
    <source>
        <dbReference type="ARBA" id="ARBA00022764"/>
    </source>
</evidence>
<dbReference type="Gene3D" id="2.60.40.10">
    <property type="entry name" value="Immunoglobulins"/>
    <property type="match status" value="2"/>
</dbReference>
<dbReference type="InterPro" id="IPR008962">
    <property type="entry name" value="PapD-like_sf"/>
</dbReference>
<evidence type="ECO:0000256" key="2">
    <source>
        <dbReference type="ARBA" id="ARBA00007399"/>
    </source>
</evidence>
<accession>A0ABW8J653</accession>
<comment type="caution">
    <text evidence="12">The sequence shown here is derived from an EMBL/GenBank/DDBJ whole genome shotgun (WGS) entry which is preliminary data.</text>
</comment>
<dbReference type="InterPro" id="IPR016148">
    <property type="entry name" value="Pili_assmbl_chaperone_C"/>
</dbReference>
<keyword evidence="6 8" id="KW-0143">Chaperone</keyword>
<dbReference type="InterPro" id="IPR018046">
    <property type="entry name" value="Pili_assmbl_chaperone_CS"/>
</dbReference>
<feature type="chain" id="PRO_5046127642" evidence="9">
    <location>
        <begin position="25"/>
        <end position="248"/>
    </location>
</feature>
<evidence type="ECO:0000313" key="13">
    <source>
        <dbReference type="Proteomes" id="UP001620339"/>
    </source>
</evidence>
<feature type="domain" description="Pili assembly chaperone N-terminal" evidence="10">
    <location>
        <begin position="25"/>
        <end position="151"/>
    </location>
</feature>
<protein>
    <submittedName>
        <fullName evidence="12">Molecular chaperone</fullName>
    </submittedName>
</protein>
<gene>
    <name evidence="12" type="ORF">ISP25_11780</name>
</gene>
<dbReference type="InterPro" id="IPR013783">
    <property type="entry name" value="Ig-like_fold"/>
</dbReference>
<keyword evidence="7" id="KW-0393">Immunoglobulin domain</keyword>
<dbReference type="InterPro" id="IPR016147">
    <property type="entry name" value="Pili_assmbl_chaperone_N"/>
</dbReference>
<evidence type="ECO:0000256" key="6">
    <source>
        <dbReference type="ARBA" id="ARBA00023186"/>
    </source>
</evidence>
<dbReference type="Pfam" id="PF00345">
    <property type="entry name" value="PapD_N"/>
    <property type="match status" value="1"/>
</dbReference>
<dbReference type="SUPFAM" id="SSF49584">
    <property type="entry name" value="Periplasmic chaperone C-domain"/>
    <property type="match status" value="1"/>
</dbReference>
<dbReference type="Pfam" id="PF02753">
    <property type="entry name" value="PapD_C"/>
    <property type="match status" value="1"/>
</dbReference>
<keyword evidence="4 9" id="KW-0732">Signal</keyword>
<reference evidence="12 13" key="1">
    <citation type="submission" date="2020-10" db="EMBL/GenBank/DDBJ databases">
        <title>Phylogeny of dyella-like bacteria.</title>
        <authorList>
            <person name="Fu J."/>
        </authorList>
    </citation>
    <scope>NUCLEOTIDE SEQUENCE [LARGE SCALE GENOMIC DNA]</scope>
    <source>
        <strain evidence="12 13">KACC 19113</strain>
    </source>
</reference>
<evidence type="ECO:0000313" key="12">
    <source>
        <dbReference type="EMBL" id="MFK2877750.1"/>
    </source>
</evidence>
<dbReference type="InterPro" id="IPR036316">
    <property type="entry name" value="Pili_assmbl_chap_C_dom_sf"/>
</dbReference>
<dbReference type="Proteomes" id="UP001620339">
    <property type="component" value="Unassembled WGS sequence"/>
</dbReference>
<evidence type="ECO:0000256" key="3">
    <source>
        <dbReference type="ARBA" id="ARBA00022558"/>
    </source>
</evidence>
<evidence type="ECO:0000256" key="4">
    <source>
        <dbReference type="ARBA" id="ARBA00022729"/>
    </source>
</evidence>
<dbReference type="RefSeq" id="WP_192155619.1">
    <property type="nucleotide sequence ID" value="NZ_JADIKK010000008.1"/>
</dbReference>
<dbReference type="PANTHER" id="PTHR30251:SF2">
    <property type="entry name" value="FIMBRIAL CHAPERONE YADV-RELATED"/>
    <property type="match status" value="1"/>
</dbReference>